<comment type="caution">
    <text evidence="3">The sequence shown here is derived from an EMBL/GenBank/DDBJ whole genome shotgun (WGS) entry which is preliminary data.</text>
</comment>
<keyword evidence="2" id="KW-0503">Monooxygenase</keyword>
<dbReference type="Proteomes" id="UP001601521">
    <property type="component" value="Unassembled WGS sequence"/>
</dbReference>
<keyword evidence="2" id="KW-0479">Metal-binding</keyword>
<accession>A0ABW6NBM9</accession>
<comment type="similarity">
    <text evidence="1 2">Belongs to the cytochrome P450 family.</text>
</comment>
<evidence type="ECO:0000313" key="3">
    <source>
        <dbReference type="EMBL" id="MFF0452453.1"/>
    </source>
</evidence>
<evidence type="ECO:0000256" key="1">
    <source>
        <dbReference type="ARBA" id="ARBA00010617"/>
    </source>
</evidence>
<keyword evidence="4" id="KW-1185">Reference proteome</keyword>
<proteinExistence type="inferred from homology"/>
<evidence type="ECO:0000256" key="2">
    <source>
        <dbReference type="RuleBase" id="RU000461"/>
    </source>
</evidence>
<dbReference type="InterPro" id="IPR001128">
    <property type="entry name" value="Cyt_P450"/>
</dbReference>
<keyword evidence="2" id="KW-0349">Heme</keyword>
<organism evidence="3 4">
    <name type="scientific">Nocardia africana</name>
    <dbReference type="NCBI Taxonomy" id="134964"/>
    <lineage>
        <taxon>Bacteria</taxon>
        <taxon>Bacillati</taxon>
        <taxon>Actinomycetota</taxon>
        <taxon>Actinomycetes</taxon>
        <taxon>Mycobacteriales</taxon>
        <taxon>Nocardiaceae</taxon>
        <taxon>Nocardia</taxon>
    </lineage>
</organism>
<dbReference type="EMBL" id="JBIALX010000001">
    <property type="protein sequence ID" value="MFF0452453.1"/>
    <property type="molecule type" value="Genomic_DNA"/>
</dbReference>
<evidence type="ECO:0000313" key="4">
    <source>
        <dbReference type="Proteomes" id="UP001601521"/>
    </source>
</evidence>
<gene>
    <name evidence="3" type="ORF">ACFYTH_03670</name>
</gene>
<dbReference type="PANTHER" id="PTHR46696:SF1">
    <property type="entry name" value="CYTOCHROME P450 YJIB-RELATED"/>
    <property type="match status" value="1"/>
</dbReference>
<dbReference type="InterPro" id="IPR017972">
    <property type="entry name" value="Cyt_P450_CS"/>
</dbReference>
<dbReference type="InterPro" id="IPR036396">
    <property type="entry name" value="Cyt_P450_sf"/>
</dbReference>
<reference evidence="3 4" key="1">
    <citation type="submission" date="2024-10" db="EMBL/GenBank/DDBJ databases">
        <title>The Natural Products Discovery Center: Release of the First 8490 Sequenced Strains for Exploring Actinobacteria Biosynthetic Diversity.</title>
        <authorList>
            <person name="Kalkreuter E."/>
            <person name="Kautsar S.A."/>
            <person name="Yang D."/>
            <person name="Bader C.D."/>
            <person name="Teijaro C.N."/>
            <person name="Fluegel L."/>
            <person name="Davis C.M."/>
            <person name="Simpson J.R."/>
            <person name="Lauterbach L."/>
            <person name="Steele A.D."/>
            <person name="Gui C."/>
            <person name="Meng S."/>
            <person name="Li G."/>
            <person name="Viehrig K."/>
            <person name="Ye F."/>
            <person name="Su P."/>
            <person name="Kiefer A.F."/>
            <person name="Nichols A."/>
            <person name="Cepeda A.J."/>
            <person name="Yan W."/>
            <person name="Fan B."/>
            <person name="Jiang Y."/>
            <person name="Adhikari A."/>
            <person name="Zheng C.-J."/>
            <person name="Schuster L."/>
            <person name="Cowan T.M."/>
            <person name="Smanski M.J."/>
            <person name="Chevrette M.G."/>
            <person name="De Carvalho L.P.S."/>
            <person name="Shen B."/>
        </authorList>
    </citation>
    <scope>NUCLEOTIDE SEQUENCE [LARGE SCALE GENOMIC DNA]</scope>
    <source>
        <strain evidence="3 4">NPDC004550</strain>
    </source>
</reference>
<keyword evidence="2" id="KW-0408">Iron</keyword>
<name>A0ABW6NBM9_9NOCA</name>
<dbReference type="SUPFAM" id="SSF48264">
    <property type="entry name" value="Cytochrome P450"/>
    <property type="match status" value="1"/>
</dbReference>
<dbReference type="Pfam" id="PF00067">
    <property type="entry name" value="p450"/>
    <property type="match status" value="1"/>
</dbReference>
<protein>
    <submittedName>
        <fullName evidence="3">Cytochrome P450</fullName>
    </submittedName>
</protein>
<sequence length="414" mass="44526">MAEFPFAELTANQLPFGKRDEMYAALHQWPEPTFRHSSGLRLVWKYSDARELLEANASAISNSNSLDPLVGYPRIVANPGAVQAFLRHLMPPPAKATANLGDDIRHKLVWDTLAGPTGHFTVATTDREERADSLAAHFHNARAELNAGGRTTLDVTRLSISFATRVTGSAVGLPPDQWPQVAIWSGAQSGLLGQNMRGSDLAKAVTALGQLFTVSNRVVRSAGHPNADGFARRLHDAGLPRRIAVSAMANSLAAGVHTVAGTIQQGVQRLLGDPDRVWWTMLDDATRARQVAAKILQLDPGLVAWKRRTTTAVTLRSGTTLPKGPVLIMFAAANRDPEVFRNPLQLGDHGKIPLTFGFGKHVCPGKSLATLAVEIFLRELHALAPHAELSTPAASVSTRKADLLFSGADVVVSM</sequence>
<dbReference type="Gene3D" id="1.10.630.10">
    <property type="entry name" value="Cytochrome P450"/>
    <property type="match status" value="1"/>
</dbReference>
<dbReference type="RefSeq" id="WP_387248867.1">
    <property type="nucleotide sequence ID" value="NZ_JBIALX010000001.1"/>
</dbReference>
<dbReference type="PANTHER" id="PTHR46696">
    <property type="entry name" value="P450, PUTATIVE (EUROFUNG)-RELATED"/>
    <property type="match status" value="1"/>
</dbReference>
<dbReference type="PROSITE" id="PS00086">
    <property type="entry name" value="CYTOCHROME_P450"/>
    <property type="match status" value="1"/>
</dbReference>
<keyword evidence="2" id="KW-0560">Oxidoreductase</keyword>